<name>H3KED4_9BURK</name>
<dbReference type="EMBL" id="AFBQ01000151">
    <property type="protein sequence ID" value="EHY31530.1"/>
    <property type="molecule type" value="Genomic_DNA"/>
</dbReference>
<organism evidence="1 2">
    <name type="scientific">Sutterella parvirubra YIT 11816</name>
    <dbReference type="NCBI Taxonomy" id="762967"/>
    <lineage>
        <taxon>Bacteria</taxon>
        <taxon>Pseudomonadati</taxon>
        <taxon>Pseudomonadota</taxon>
        <taxon>Betaproteobacteria</taxon>
        <taxon>Burkholderiales</taxon>
        <taxon>Sutterellaceae</taxon>
        <taxon>Sutterella</taxon>
    </lineage>
</organism>
<dbReference type="Proteomes" id="UP000004956">
    <property type="component" value="Unassembled WGS sequence"/>
</dbReference>
<reference evidence="1 2" key="1">
    <citation type="submission" date="2011-11" db="EMBL/GenBank/DDBJ databases">
        <authorList>
            <person name="Weinstock G."/>
            <person name="Sodergren E."/>
            <person name="Clifton S."/>
            <person name="Fulton L."/>
            <person name="Fulton B."/>
            <person name="Courtney L."/>
            <person name="Fronick C."/>
            <person name="Harrison M."/>
            <person name="Strong C."/>
            <person name="Farmer C."/>
            <person name="Delahaunty K."/>
            <person name="Markovic C."/>
            <person name="Hall O."/>
            <person name="Minx P."/>
            <person name="Tomlinson C."/>
            <person name="Mitreva M."/>
            <person name="Hou S."/>
            <person name="Chen J."/>
            <person name="Wollam A."/>
            <person name="Pepin K.H."/>
            <person name="Johnson M."/>
            <person name="Bhonagiri V."/>
            <person name="Zhang X."/>
            <person name="Suruliraj S."/>
            <person name="Warren W."/>
            <person name="Chinwalla A."/>
            <person name="Mardis E.R."/>
            <person name="Wilson R.K."/>
        </authorList>
    </citation>
    <scope>NUCLEOTIDE SEQUENCE [LARGE SCALE GENOMIC DNA]</scope>
    <source>
        <strain evidence="1 2">YIT 11816</strain>
    </source>
</reference>
<dbReference type="SUPFAM" id="SSF56762">
    <property type="entry name" value="HydB/Nqo4-like"/>
    <property type="match status" value="1"/>
</dbReference>
<evidence type="ECO:0000313" key="1">
    <source>
        <dbReference type="EMBL" id="EHY31530.1"/>
    </source>
</evidence>
<feature type="non-terminal residue" evidence="1">
    <location>
        <position position="378"/>
    </location>
</feature>
<accession>H3KED4</accession>
<dbReference type="HOGENOM" id="CLU_636042_0_0_4"/>
<sequence>MFDPGHILVDLCERRCERLTVTVCNTRTARVANELVKPESRQNARRLIGLVYGLCPLAHLNAFDAARGAAKGISVAELRERTLAFGESALMLEALTENLRVMTLEVQTLLPAGPRITDDITNAKRFGSLRGKVQTLVHVASAMDPLAASDDGHAWTQAAEVVDLVLPGLTDAFRDMLFGMTPEAWLETATASPEAMLDWAKAHSDRLPAAAWLVHVAERGPRWGAVDCERLPAAPVIMDELGSRMLSESGFALAPRLQHRPRLTGAFARMEHAAIFRPFSRRGPDALTLTAARLFECTLALRLLEGGAQSRMRRFAGLEAAGTPLVASALTSEGAVGTAESARGLLAHALTLDADGLPAALAITSPTEWQFAPEGAAA</sequence>
<dbReference type="AlphaFoldDB" id="H3KED4"/>
<dbReference type="InterPro" id="IPR029014">
    <property type="entry name" value="NiFe-Hase_large"/>
</dbReference>
<dbReference type="STRING" id="762967.HMPREF9440_01098"/>
<dbReference type="Gene3D" id="1.10.645.10">
    <property type="entry name" value="Cytochrome-c3 Hydrogenase, chain B"/>
    <property type="match status" value="1"/>
</dbReference>
<proteinExistence type="predicted"/>
<comment type="caution">
    <text evidence="1">The sequence shown here is derived from an EMBL/GenBank/DDBJ whole genome shotgun (WGS) entry which is preliminary data.</text>
</comment>
<gene>
    <name evidence="1" type="ORF">HMPREF9440_01098</name>
</gene>
<keyword evidence="2" id="KW-1185">Reference proteome</keyword>
<evidence type="ECO:0000313" key="2">
    <source>
        <dbReference type="Proteomes" id="UP000004956"/>
    </source>
</evidence>
<protein>
    <submittedName>
        <fullName evidence="1">Uncharacterized protein</fullName>
    </submittedName>
</protein>
<dbReference type="RefSeq" id="WP_008541903.1">
    <property type="nucleotide sequence ID" value="NZ_JH604944.1"/>
</dbReference>